<feature type="domain" description="Alpha-D-phosphohexomutase alpha/beta/alpha" evidence="11">
    <location>
        <begin position="272"/>
        <end position="384"/>
    </location>
</feature>
<protein>
    <submittedName>
        <fullName evidence="12">Phosphoglucosamine mutase</fullName>
    </submittedName>
</protein>
<dbReference type="PANTHER" id="PTHR43771:SF1">
    <property type="entry name" value="PHOSPHOMANNOMUTASE"/>
    <property type="match status" value="1"/>
</dbReference>
<evidence type="ECO:0000313" key="13">
    <source>
        <dbReference type="Proteomes" id="UP000199215"/>
    </source>
</evidence>
<feature type="domain" description="Alpha-D-phosphohexomutase alpha/beta/alpha" evidence="10">
    <location>
        <begin position="186"/>
        <end position="268"/>
    </location>
</feature>
<feature type="domain" description="Alpha-D-phosphohexomutase alpha/beta/alpha" evidence="9">
    <location>
        <begin position="2"/>
        <end position="127"/>
    </location>
</feature>
<keyword evidence="4 7" id="KW-0479">Metal-binding</keyword>
<dbReference type="AlphaFoldDB" id="A0A1H6IN19"/>
<dbReference type="Proteomes" id="UP000199215">
    <property type="component" value="Unassembled WGS sequence"/>
</dbReference>
<dbReference type="Gene3D" id="3.40.120.10">
    <property type="entry name" value="Alpha-D-Glucose-1,6-Bisphosphate, subunit A, domain 3"/>
    <property type="match status" value="3"/>
</dbReference>
<dbReference type="Pfam" id="PF00408">
    <property type="entry name" value="PGM_PMM_IV"/>
    <property type="match status" value="1"/>
</dbReference>
<comment type="cofactor">
    <cofactor evidence="1">
        <name>Mg(2+)</name>
        <dbReference type="ChEBI" id="CHEBI:18420"/>
    </cofactor>
</comment>
<keyword evidence="3" id="KW-0597">Phosphoprotein</keyword>
<keyword evidence="6" id="KW-0413">Isomerase</keyword>
<dbReference type="Gene3D" id="3.30.310.50">
    <property type="entry name" value="Alpha-D-phosphohexomutase, C-terminal domain"/>
    <property type="match status" value="1"/>
</dbReference>
<dbReference type="OrthoDB" id="10363at2157"/>
<dbReference type="EMBL" id="FNWU01000002">
    <property type="protein sequence ID" value="SEH47672.1"/>
    <property type="molecule type" value="Genomic_DNA"/>
</dbReference>
<comment type="similarity">
    <text evidence="2 7">Belongs to the phosphohexose mutase family.</text>
</comment>
<dbReference type="STRING" id="1267564.SAMN05192561_102311"/>
<dbReference type="InterPro" id="IPR005846">
    <property type="entry name" value="A-D-PHexomutase_a/b/a-III"/>
</dbReference>
<evidence type="ECO:0000313" key="12">
    <source>
        <dbReference type="EMBL" id="SEH47672.1"/>
    </source>
</evidence>
<evidence type="ECO:0000259" key="9">
    <source>
        <dbReference type="Pfam" id="PF02878"/>
    </source>
</evidence>
<organism evidence="12 13">
    <name type="scientific">Halopenitus malekzadehii</name>
    <dbReference type="NCBI Taxonomy" id="1267564"/>
    <lineage>
        <taxon>Archaea</taxon>
        <taxon>Methanobacteriati</taxon>
        <taxon>Methanobacteriota</taxon>
        <taxon>Stenosarchaea group</taxon>
        <taxon>Halobacteria</taxon>
        <taxon>Halobacteriales</taxon>
        <taxon>Haloferacaceae</taxon>
        <taxon>Halopenitus</taxon>
    </lineage>
</organism>
<dbReference type="SUPFAM" id="SSF53738">
    <property type="entry name" value="Phosphoglucomutase, first 3 domains"/>
    <property type="match status" value="3"/>
</dbReference>
<evidence type="ECO:0000259" key="10">
    <source>
        <dbReference type="Pfam" id="PF02879"/>
    </source>
</evidence>
<evidence type="ECO:0000256" key="3">
    <source>
        <dbReference type="ARBA" id="ARBA00022553"/>
    </source>
</evidence>
<evidence type="ECO:0000256" key="4">
    <source>
        <dbReference type="ARBA" id="ARBA00022723"/>
    </source>
</evidence>
<evidence type="ECO:0000256" key="1">
    <source>
        <dbReference type="ARBA" id="ARBA00001946"/>
    </source>
</evidence>
<dbReference type="InterPro" id="IPR005845">
    <property type="entry name" value="A-D-PHexomutase_a/b/a-II"/>
</dbReference>
<feature type="domain" description="Alpha-D-phosphohexomutase C-terminal" evidence="8">
    <location>
        <begin position="393"/>
        <end position="463"/>
    </location>
</feature>
<reference evidence="12 13" key="1">
    <citation type="submission" date="2016-10" db="EMBL/GenBank/DDBJ databases">
        <authorList>
            <person name="de Groot N.N."/>
        </authorList>
    </citation>
    <scope>NUCLEOTIDE SEQUENCE [LARGE SCALE GENOMIC DNA]</scope>
    <source>
        <strain evidence="12 13">IBRC-M10418</strain>
    </source>
</reference>
<dbReference type="InterPro" id="IPR005843">
    <property type="entry name" value="A-D-PHexomutase_C"/>
</dbReference>
<evidence type="ECO:0000256" key="2">
    <source>
        <dbReference type="ARBA" id="ARBA00010231"/>
    </source>
</evidence>
<dbReference type="SUPFAM" id="SSF55957">
    <property type="entry name" value="Phosphoglucomutase, C-terminal domain"/>
    <property type="match status" value="1"/>
</dbReference>
<dbReference type="PRINTS" id="PR00509">
    <property type="entry name" value="PGMPMM"/>
</dbReference>
<evidence type="ECO:0000256" key="5">
    <source>
        <dbReference type="ARBA" id="ARBA00022842"/>
    </source>
</evidence>
<dbReference type="PROSITE" id="PS00710">
    <property type="entry name" value="PGM_PMM"/>
    <property type="match status" value="1"/>
</dbReference>
<dbReference type="GO" id="GO:0005975">
    <property type="term" value="P:carbohydrate metabolic process"/>
    <property type="evidence" value="ECO:0007669"/>
    <property type="project" value="InterPro"/>
</dbReference>
<dbReference type="InterPro" id="IPR016066">
    <property type="entry name" value="A-D-PHexomutase_CS"/>
</dbReference>
<evidence type="ECO:0000256" key="6">
    <source>
        <dbReference type="ARBA" id="ARBA00023235"/>
    </source>
</evidence>
<dbReference type="PANTHER" id="PTHR43771">
    <property type="entry name" value="PHOSPHOMANNOMUTASE"/>
    <property type="match status" value="1"/>
</dbReference>
<gene>
    <name evidence="12" type="ORF">SAMN05192561_102311</name>
</gene>
<dbReference type="GO" id="GO:0000287">
    <property type="term" value="F:magnesium ion binding"/>
    <property type="evidence" value="ECO:0007669"/>
    <property type="project" value="InterPro"/>
</dbReference>
<proteinExistence type="inferred from homology"/>
<evidence type="ECO:0000259" key="8">
    <source>
        <dbReference type="Pfam" id="PF00408"/>
    </source>
</evidence>
<name>A0A1H6IN19_9EURY</name>
<dbReference type="Pfam" id="PF02879">
    <property type="entry name" value="PGM_PMM_II"/>
    <property type="match status" value="1"/>
</dbReference>
<dbReference type="RefSeq" id="WP_092816323.1">
    <property type="nucleotide sequence ID" value="NZ_FNWU01000002.1"/>
</dbReference>
<keyword evidence="13" id="KW-1185">Reference proteome</keyword>
<dbReference type="GO" id="GO:0016868">
    <property type="term" value="F:intramolecular phosphotransferase activity"/>
    <property type="evidence" value="ECO:0007669"/>
    <property type="project" value="InterPro"/>
</dbReference>
<dbReference type="InterPro" id="IPR016055">
    <property type="entry name" value="A-D-PHexomutase_a/b/a-I/II/III"/>
</dbReference>
<sequence>MFGTSGVRGPVGEEITAALAVSIGRALGMETDAVVVGRDVRDSGRAFVDALAAGLVESGTDVLDVGVAATPTIARAVSGAGADAGVVVTASHNPPADNGFKLWTPSGQAFDADDQDRIADRVRSDAFEPADPNDHGRRHGFGDVFERSATASHRAAIVAAGRRALAASADRGAEAGDDQRSAAPLSGTRVVVDLGNGAGRVTADALVELGAAVETLNGQRDGRFPGRPSEPTAETCASLRTHVAETDADLGIAHDGDADRMMAVADDGRFLEGDTLLALLARAAVADAGTGAEGIDHPTVAAPLNTSLAVDDALADVGAELVRTRVGDVAVAERAATDGVVFGGEPSGAWIFPSETLCPDGPLAAVRIASLAAERSLAERVAELPSYPIRRGNREVTGKTAVMTAVEALAAEEFPPDARSTLDGVRIETDDGWMLVRASGTQPLIRLTAQARTDADADALYDRATRLLEQAIDATE</sequence>
<dbReference type="InterPro" id="IPR036900">
    <property type="entry name" value="A-D-PHexomutase_C_sf"/>
</dbReference>
<evidence type="ECO:0000259" key="11">
    <source>
        <dbReference type="Pfam" id="PF02880"/>
    </source>
</evidence>
<evidence type="ECO:0000256" key="7">
    <source>
        <dbReference type="RuleBase" id="RU004326"/>
    </source>
</evidence>
<dbReference type="Pfam" id="PF02878">
    <property type="entry name" value="PGM_PMM_I"/>
    <property type="match status" value="1"/>
</dbReference>
<dbReference type="InterPro" id="IPR005841">
    <property type="entry name" value="Alpha-D-phosphohexomutase_SF"/>
</dbReference>
<dbReference type="Pfam" id="PF02880">
    <property type="entry name" value="PGM_PMM_III"/>
    <property type="match status" value="1"/>
</dbReference>
<keyword evidence="5 7" id="KW-0460">Magnesium</keyword>
<dbReference type="InterPro" id="IPR005844">
    <property type="entry name" value="A-D-PHexomutase_a/b/a-I"/>
</dbReference>
<accession>A0A1H6IN19</accession>